<keyword evidence="4" id="KW-1185">Reference proteome</keyword>
<reference evidence="3 4" key="1">
    <citation type="submission" date="2021-01" db="EMBL/GenBank/DDBJ databases">
        <title>FDA dAtabase for Regulatory Grade micrObial Sequences (FDA-ARGOS): Supporting development and validation of Infectious Disease Dx tests.</title>
        <authorList>
            <person name="Sproer C."/>
            <person name="Gronow S."/>
            <person name="Severitt S."/>
            <person name="Schroder I."/>
            <person name="Tallon L."/>
            <person name="Sadzewicz L."/>
            <person name="Zhao X."/>
            <person name="Boylan J."/>
            <person name="Ott S."/>
            <person name="Bowen H."/>
            <person name="Vavikolanu K."/>
            <person name="Mehta A."/>
            <person name="Aluvathingal J."/>
            <person name="Nadendla S."/>
            <person name="Lowell S."/>
            <person name="Myers T."/>
            <person name="Yan Y."/>
            <person name="Sichtig H."/>
        </authorList>
    </citation>
    <scope>NUCLEOTIDE SEQUENCE [LARGE SCALE GENOMIC DNA]</scope>
    <source>
        <strain evidence="3 4">FDAARGOS_1141</strain>
    </source>
</reference>
<evidence type="ECO:0000256" key="1">
    <source>
        <dbReference type="SAM" id="Phobius"/>
    </source>
</evidence>
<evidence type="ECO:0000313" key="3">
    <source>
        <dbReference type="EMBL" id="QQT52822.1"/>
    </source>
</evidence>
<evidence type="ECO:0000259" key="2">
    <source>
        <dbReference type="Pfam" id="PF07853"/>
    </source>
</evidence>
<feature type="transmembrane region" description="Helical" evidence="1">
    <location>
        <begin position="57"/>
        <end position="80"/>
    </location>
</feature>
<gene>
    <name evidence="3" type="ORF">I6I98_21595</name>
</gene>
<name>A0ABX7CRK5_SPHMU</name>
<organism evidence="3 4">
    <name type="scientific">Sphingobacterium multivorum</name>
    <dbReference type="NCBI Taxonomy" id="28454"/>
    <lineage>
        <taxon>Bacteria</taxon>
        <taxon>Pseudomonadati</taxon>
        <taxon>Bacteroidota</taxon>
        <taxon>Sphingobacteriia</taxon>
        <taxon>Sphingobacteriales</taxon>
        <taxon>Sphingobacteriaceae</taxon>
        <taxon>Sphingobacterium</taxon>
    </lineage>
</organism>
<feature type="transmembrane region" description="Helical" evidence="1">
    <location>
        <begin position="20"/>
        <end position="37"/>
    </location>
</feature>
<feature type="transmembrane region" description="Helical" evidence="1">
    <location>
        <begin position="111"/>
        <end position="129"/>
    </location>
</feature>
<feature type="domain" description="DUF1648" evidence="2">
    <location>
        <begin position="24"/>
        <end position="70"/>
    </location>
</feature>
<keyword evidence="1" id="KW-1133">Transmembrane helix</keyword>
<dbReference type="Pfam" id="PF07853">
    <property type="entry name" value="DUF1648"/>
    <property type="match status" value="1"/>
</dbReference>
<dbReference type="Proteomes" id="UP000595498">
    <property type="component" value="Chromosome"/>
</dbReference>
<protein>
    <submittedName>
        <fullName evidence="3">DUF1648 domain-containing protein</fullName>
    </submittedName>
</protein>
<accession>A0ABX7CRK5</accession>
<dbReference type="InterPro" id="IPR012867">
    <property type="entry name" value="DUF1648"/>
</dbReference>
<feature type="transmembrane region" description="Helical" evidence="1">
    <location>
        <begin position="141"/>
        <end position="159"/>
    </location>
</feature>
<evidence type="ECO:0000313" key="4">
    <source>
        <dbReference type="Proteomes" id="UP000595498"/>
    </source>
</evidence>
<keyword evidence="1" id="KW-0472">Membrane</keyword>
<sequence>MNNRPRIKLSLKAVDKVFELLGWLVVLLLWYVIAFHYSKLPETVPVHYNAEGKVDKFGPKSILLMLPLIATVLYVAMTIVNRFPHLFNYPIKITEENALQQYTSATRLIRYLKFIVVVIFGIIAFKSIPNAAATSEGLGTWFLPFVLVSIFVPVIYFLIK</sequence>
<dbReference type="EMBL" id="CP068224">
    <property type="protein sequence ID" value="QQT52822.1"/>
    <property type="molecule type" value="Genomic_DNA"/>
</dbReference>
<keyword evidence="1" id="KW-0812">Transmembrane</keyword>
<proteinExistence type="predicted"/>